<keyword evidence="2" id="KW-1185">Reference proteome</keyword>
<evidence type="ECO:0000313" key="2">
    <source>
        <dbReference type="Proteomes" id="UP000829196"/>
    </source>
</evidence>
<dbReference type="AlphaFoldDB" id="A0A8T3C861"/>
<name>A0A8T3C861_DENNO</name>
<organism evidence="1 2">
    <name type="scientific">Dendrobium nobile</name>
    <name type="common">Orchid</name>
    <dbReference type="NCBI Taxonomy" id="94219"/>
    <lineage>
        <taxon>Eukaryota</taxon>
        <taxon>Viridiplantae</taxon>
        <taxon>Streptophyta</taxon>
        <taxon>Embryophyta</taxon>
        <taxon>Tracheophyta</taxon>
        <taxon>Spermatophyta</taxon>
        <taxon>Magnoliopsida</taxon>
        <taxon>Liliopsida</taxon>
        <taxon>Asparagales</taxon>
        <taxon>Orchidaceae</taxon>
        <taxon>Epidendroideae</taxon>
        <taxon>Malaxideae</taxon>
        <taxon>Dendrobiinae</taxon>
        <taxon>Dendrobium</taxon>
    </lineage>
</organism>
<sequence length="234" mass="26249">MTDPNSATQSRTTSTLSSSMANIVIPPALKFLMSNLKLIVHTQLTTDNYTIWRLQIHQTFAANGFERYIAGTIPCPSESSAEDHKLWKLIDQNLISALFSTISPSVLPYILHLKTSREIWQALELRLQPTNRSRIIQLKNELHNVQMRDQSVAQYLGKVKSLVDNIAAAGGYVDTEDIILYTLKGLPASFNPFKAAIRISPLPVTLESLYSLLCSEEINLQTEIHQENPITSEQ</sequence>
<accession>A0A8T3C861</accession>
<dbReference type="PANTHER" id="PTHR47481:SF31">
    <property type="entry name" value="OS01G0873500 PROTEIN"/>
    <property type="match status" value="1"/>
</dbReference>
<dbReference type="Proteomes" id="UP000829196">
    <property type="component" value="Unassembled WGS sequence"/>
</dbReference>
<dbReference type="OrthoDB" id="785600at2759"/>
<dbReference type="EMBL" id="JAGYWB010000003">
    <property type="protein sequence ID" value="KAI0527490.1"/>
    <property type="molecule type" value="Genomic_DNA"/>
</dbReference>
<proteinExistence type="predicted"/>
<evidence type="ECO:0008006" key="3">
    <source>
        <dbReference type="Google" id="ProtNLM"/>
    </source>
</evidence>
<evidence type="ECO:0000313" key="1">
    <source>
        <dbReference type="EMBL" id="KAI0527490.1"/>
    </source>
</evidence>
<comment type="caution">
    <text evidence="1">The sequence shown here is derived from an EMBL/GenBank/DDBJ whole genome shotgun (WGS) entry which is preliminary data.</text>
</comment>
<dbReference type="PANTHER" id="PTHR47481">
    <property type="match status" value="1"/>
</dbReference>
<dbReference type="Pfam" id="PF14223">
    <property type="entry name" value="Retrotran_gag_2"/>
    <property type="match status" value="1"/>
</dbReference>
<gene>
    <name evidence="1" type="ORF">KFK09_003091</name>
</gene>
<reference evidence="1" key="1">
    <citation type="journal article" date="2022" name="Front. Genet.">
        <title>Chromosome-Scale Assembly of the Dendrobium nobile Genome Provides Insights Into the Molecular Mechanism of the Biosynthesis of the Medicinal Active Ingredient of Dendrobium.</title>
        <authorList>
            <person name="Xu Q."/>
            <person name="Niu S.-C."/>
            <person name="Li K.-L."/>
            <person name="Zheng P.-J."/>
            <person name="Zhang X.-J."/>
            <person name="Jia Y."/>
            <person name="Liu Y."/>
            <person name="Niu Y.-X."/>
            <person name="Yu L.-H."/>
            <person name="Chen D.-F."/>
            <person name="Zhang G.-Q."/>
        </authorList>
    </citation>
    <scope>NUCLEOTIDE SEQUENCE</scope>
    <source>
        <tissue evidence="1">Leaf</tissue>
    </source>
</reference>
<protein>
    <recommendedName>
        <fullName evidence="3">Retrovirus-related Pol polyprotein from transposon TNT 1-94</fullName>
    </recommendedName>
</protein>